<evidence type="ECO:0000313" key="3">
    <source>
        <dbReference type="EMBL" id="EGO54718.1"/>
    </source>
</evidence>
<dbReference type="HOGENOM" id="CLU_486694_0_0_1"/>
<dbReference type="RefSeq" id="XP_009854647.1">
    <property type="nucleotide sequence ID" value="XM_009856345.1"/>
</dbReference>
<feature type="domain" description="Heterokaryon incompatibility" evidence="2">
    <location>
        <begin position="286"/>
        <end position="431"/>
    </location>
</feature>
<name>F8MVB5_NEUT8</name>
<gene>
    <name evidence="3" type="ORF">NEUTE1DRAFT_124911</name>
</gene>
<organism evidence="3 4">
    <name type="scientific">Neurospora tetrasperma (strain FGSC 2508 / ATCC MYA-4615 / P0657)</name>
    <dbReference type="NCBI Taxonomy" id="510951"/>
    <lineage>
        <taxon>Eukaryota</taxon>
        <taxon>Fungi</taxon>
        <taxon>Dikarya</taxon>
        <taxon>Ascomycota</taxon>
        <taxon>Pezizomycotina</taxon>
        <taxon>Sordariomycetes</taxon>
        <taxon>Sordariomycetidae</taxon>
        <taxon>Sordariales</taxon>
        <taxon>Sordariaceae</taxon>
        <taxon>Neurospora</taxon>
    </lineage>
</organism>
<dbReference type="KEGG" id="nte:NEUTE1DRAFT124911"/>
<feature type="compositionally biased region" description="Basic and acidic residues" evidence="1">
    <location>
        <begin position="54"/>
        <end position="83"/>
    </location>
</feature>
<accession>F8MVB5</accession>
<evidence type="ECO:0000256" key="1">
    <source>
        <dbReference type="SAM" id="MobiDB-lite"/>
    </source>
</evidence>
<sequence>MASLGTHTQKQPQSRLPTRTPLSSISQPILPIGRTRFFKHPLCCCFRIPSHDMHRHDRDSGDANEKGNRNTGKEKDKCDEMAGKKAGPNMGFDEKNPNLCSTCRKVDFNSLFGSHDCEIIVSQGYKMKVIDETHQPSCRCGQKIIPKPSQLISSRSGYSGLLGKLDSHVPACSFCAFLYQCQARLNLIPTNQKQWYCPILRVVDSGGRTLTRNKRVGGGLLGRKLDPNKVDLNLIREWLTLCRSTHPHCEKVDADRIPGLLVVDCITDHVVPLPLKQDAANQVANYVTLSYLWGTAEATDGPVVQSINRDGGNGLALPTQIPLVISDAIRVVKQLGYRYLWVDRYCIPQEDAAVKHTQILNMGRIYSNLTLTIIAAAGDGPEYGLPGVSSRPRLAQVGVQISDEISLVLYEPPTDHITNSKWNTRGWTYQEGLLSKRRLVFTDLMVYFQCHEMHGDEVLSLPIRESGEDCDEIRPFSPKELDIGMVFPKVTDWDNPLTAWERISEYGLRELGYDSDALNAISGVMEICLRIRLQKDGDLHHLSHLKGVLLGLLDGYLKKRSLEKEIAQNFSFLSWDAGANFLCLVNRLLWG</sequence>
<dbReference type="InterPro" id="IPR010730">
    <property type="entry name" value="HET"/>
</dbReference>
<dbReference type="OrthoDB" id="4562960at2759"/>
<dbReference type="EMBL" id="GL891307">
    <property type="protein sequence ID" value="EGO54718.1"/>
    <property type="molecule type" value="Genomic_DNA"/>
</dbReference>
<dbReference type="PANTHER" id="PTHR33112:SF1">
    <property type="entry name" value="HETEROKARYON INCOMPATIBILITY DOMAIN-CONTAINING PROTEIN"/>
    <property type="match status" value="1"/>
</dbReference>
<proteinExistence type="predicted"/>
<protein>
    <recommendedName>
        <fullName evidence="2">Heterokaryon incompatibility domain-containing protein</fullName>
    </recommendedName>
</protein>
<dbReference type="Pfam" id="PF06985">
    <property type="entry name" value="HET"/>
    <property type="match status" value="1"/>
</dbReference>
<evidence type="ECO:0000259" key="2">
    <source>
        <dbReference type="Pfam" id="PF06985"/>
    </source>
</evidence>
<dbReference type="PANTHER" id="PTHR33112">
    <property type="entry name" value="DOMAIN PROTEIN, PUTATIVE-RELATED"/>
    <property type="match status" value="1"/>
</dbReference>
<keyword evidence="4" id="KW-1185">Reference proteome</keyword>
<feature type="region of interest" description="Disordered" evidence="1">
    <location>
        <begin position="1"/>
        <end position="26"/>
    </location>
</feature>
<dbReference type="AlphaFoldDB" id="F8MVB5"/>
<feature type="region of interest" description="Disordered" evidence="1">
    <location>
        <begin position="54"/>
        <end position="85"/>
    </location>
</feature>
<evidence type="ECO:0000313" key="4">
    <source>
        <dbReference type="Proteomes" id="UP000008065"/>
    </source>
</evidence>
<dbReference type="VEuPathDB" id="FungiDB:NEUTE1DRAFT_124911"/>
<dbReference type="Proteomes" id="UP000008065">
    <property type="component" value="Unassembled WGS sequence"/>
</dbReference>
<dbReference type="GeneID" id="20824717"/>
<reference evidence="4" key="1">
    <citation type="journal article" date="2011" name="Genetics">
        <title>Massive changes in genome architecture accompany the transition to self-fertility in the filamentous fungus Neurospora tetrasperma.</title>
        <authorList>
            <person name="Ellison C.E."/>
            <person name="Stajich J.E."/>
            <person name="Jacobson D.J."/>
            <person name="Natvig D.O."/>
            <person name="Lapidus A."/>
            <person name="Foster B."/>
            <person name="Aerts A."/>
            <person name="Riley R."/>
            <person name="Lindquist E.A."/>
            <person name="Grigoriev I.V."/>
            <person name="Taylor J.W."/>
        </authorList>
    </citation>
    <scope>NUCLEOTIDE SEQUENCE [LARGE SCALE GENOMIC DNA]</scope>
    <source>
        <strain evidence="4">FGSC 2508 / P0657</strain>
    </source>
</reference>